<feature type="chain" id="PRO_5034486087" description="Secreted protein" evidence="1">
    <location>
        <begin position="30"/>
        <end position="126"/>
    </location>
</feature>
<dbReference type="Proteomes" id="UP000658656">
    <property type="component" value="Unassembled WGS sequence"/>
</dbReference>
<gene>
    <name evidence="2" type="ORF">GCM10017566_33000</name>
</gene>
<evidence type="ECO:0000313" key="3">
    <source>
        <dbReference type="Proteomes" id="UP000658656"/>
    </source>
</evidence>
<reference evidence="2" key="1">
    <citation type="journal article" date="2014" name="Int. J. Syst. Evol. Microbiol.">
        <title>Complete genome sequence of Corynebacterium casei LMG S-19264T (=DSM 44701T), isolated from a smear-ripened cheese.</title>
        <authorList>
            <consortium name="US DOE Joint Genome Institute (JGI-PGF)"/>
            <person name="Walter F."/>
            <person name="Albersmeier A."/>
            <person name="Kalinowski J."/>
            <person name="Ruckert C."/>
        </authorList>
    </citation>
    <scope>NUCLEOTIDE SEQUENCE</scope>
    <source>
        <strain evidence="2">CGMCC 4.7679</strain>
    </source>
</reference>
<dbReference type="RefSeq" id="WP_229880753.1">
    <property type="nucleotide sequence ID" value="NZ_BNAV01000004.1"/>
</dbReference>
<comment type="caution">
    <text evidence="2">The sequence shown here is derived from an EMBL/GenBank/DDBJ whole genome shotgun (WGS) entry which is preliminary data.</text>
</comment>
<evidence type="ECO:0008006" key="4">
    <source>
        <dbReference type="Google" id="ProtNLM"/>
    </source>
</evidence>
<evidence type="ECO:0000256" key="1">
    <source>
        <dbReference type="SAM" id="SignalP"/>
    </source>
</evidence>
<sequence>MTEWSPAKVLFTCAGVAGAMLVLPPAADAAETQPVLVHASPQNECKLNVRAGSDVGSTLLGTLNCTNYTTCAGTAADTPCGPYVTGGQYTCVGTDGKQVTDNRWAEVTWRAPQKSYVAVACAVFRS</sequence>
<proteinExistence type="predicted"/>
<keyword evidence="1" id="KW-0732">Signal</keyword>
<organism evidence="2 3">
    <name type="scientific">Amycolatopsis bartoniae</name>
    <dbReference type="NCBI Taxonomy" id="941986"/>
    <lineage>
        <taxon>Bacteria</taxon>
        <taxon>Bacillati</taxon>
        <taxon>Actinomycetota</taxon>
        <taxon>Actinomycetes</taxon>
        <taxon>Pseudonocardiales</taxon>
        <taxon>Pseudonocardiaceae</taxon>
        <taxon>Amycolatopsis</taxon>
    </lineage>
</organism>
<dbReference type="EMBL" id="BNAV01000004">
    <property type="protein sequence ID" value="GHF57213.1"/>
    <property type="molecule type" value="Genomic_DNA"/>
</dbReference>
<feature type="signal peptide" evidence="1">
    <location>
        <begin position="1"/>
        <end position="29"/>
    </location>
</feature>
<evidence type="ECO:0000313" key="2">
    <source>
        <dbReference type="EMBL" id="GHF57213.1"/>
    </source>
</evidence>
<reference evidence="2" key="2">
    <citation type="submission" date="2020-09" db="EMBL/GenBank/DDBJ databases">
        <authorList>
            <person name="Sun Q."/>
            <person name="Zhou Y."/>
        </authorList>
    </citation>
    <scope>NUCLEOTIDE SEQUENCE</scope>
    <source>
        <strain evidence="2">CGMCC 4.7679</strain>
    </source>
</reference>
<protein>
    <recommendedName>
        <fullName evidence="4">Secreted protein</fullName>
    </recommendedName>
</protein>
<dbReference type="AlphaFoldDB" id="A0A8H9IYD7"/>
<accession>A0A8H9IYD7</accession>
<keyword evidence="3" id="KW-1185">Reference proteome</keyword>
<name>A0A8H9IYD7_9PSEU</name>